<dbReference type="Proteomes" id="UP000326671">
    <property type="component" value="Unassembled WGS sequence"/>
</dbReference>
<keyword evidence="3" id="KW-1185">Reference proteome</keyword>
<name>A0A5J5HLS5_9BACI</name>
<keyword evidence="1" id="KW-0472">Membrane</keyword>
<gene>
    <name evidence="2" type="ORF">F4V44_17020</name>
</gene>
<feature type="transmembrane region" description="Helical" evidence="1">
    <location>
        <begin position="52"/>
        <end position="73"/>
    </location>
</feature>
<dbReference type="AlphaFoldDB" id="A0A5J5HLS5"/>
<evidence type="ECO:0000256" key="1">
    <source>
        <dbReference type="SAM" id="Phobius"/>
    </source>
</evidence>
<reference evidence="2 3" key="1">
    <citation type="submission" date="2019-09" db="EMBL/GenBank/DDBJ databases">
        <title>Whole genome sequences of isolates from the Mars Exploration Rovers.</title>
        <authorList>
            <person name="Seuylemezian A."/>
            <person name="Vaishampayan P."/>
        </authorList>
    </citation>
    <scope>NUCLEOTIDE SEQUENCE [LARGE SCALE GENOMIC DNA]</scope>
    <source>
        <strain evidence="2 3">MER_TA_151</strain>
    </source>
</reference>
<comment type="caution">
    <text evidence="2">The sequence shown here is derived from an EMBL/GenBank/DDBJ whole genome shotgun (WGS) entry which is preliminary data.</text>
</comment>
<feature type="transmembrane region" description="Helical" evidence="1">
    <location>
        <begin position="28"/>
        <end position="46"/>
    </location>
</feature>
<proteinExistence type="predicted"/>
<keyword evidence="1" id="KW-0812">Transmembrane</keyword>
<protein>
    <submittedName>
        <fullName evidence="2">Uncharacterized protein</fullName>
    </submittedName>
</protein>
<evidence type="ECO:0000313" key="2">
    <source>
        <dbReference type="EMBL" id="KAA9021685.1"/>
    </source>
</evidence>
<dbReference type="EMBL" id="VYKL01000026">
    <property type="protein sequence ID" value="KAA9021685.1"/>
    <property type="molecule type" value="Genomic_DNA"/>
</dbReference>
<evidence type="ECO:0000313" key="3">
    <source>
        <dbReference type="Proteomes" id="UP000326671"/>
    </source>
</evidence>
<keyword evidence="1" id="KW-1133">Transmembrane helix</keyword>
<organism evidence="2 3">
    <name type="scientific">Niallia endozanthoxylica</name>
    <dbReference type="NCBI Taxonomy" id="2036016"/>
    <lineage>
        <taxon>Bacteria</taxon>
        <taxon>Bacillati</taxon>
        <taxon>Bacillota</taxon>
        <taxon>Bacilli</taxon>
        <taxon>Bacillales</taxon>
        <taxon>Bacillaceae</taxon>
        <taxon>Niallia</taxon>
    </lineage>
</organism>
<sequence length="79" mass="9238">MRFMFKQASSEDLESDLNMVIEILHSGYFMLIELFFWALLLTIVTVPAQHSLLHAVIFFFCYYVFGIGLFLLLRGLLKD</sequence>
<accession>A0A5J5HLS5</accession>